<keyword evidence="8" id="KW-0378">Hydrolase</keyword>
<feature type="compositionally biased region" description="Acidic residues" evidence="16">
    <location>
        <begin position="1"/>
        <end position="32"/>
    </location>
</feature>
<evidence type="ECO:0000256" key="14">
    <source>
        <dbReference type="ARBA" id="ARBA00023172"/>
    </source>
</evidence>
<keyword evidence="19" id="KW-1185">Reference proteome</keyword>
<evidence type="ECO:0000256" key="10">
    <source>
        <dbReference type="ARBA" id="ARBA00022908"/>
    </source>
</evidence>
<evidence type="ECO:0000259" key="17">
    <source>
        <dbReference type="PROSITE" id="PS50994"/>
    </source>
</evidence>
<evidence type="ECO:0000256" key="11">
    <source>
        <dbReference type="ARBA" id="ARBA00022918"/>
    </source>
</evidence>
<reference evidence="18" key="2">
    <citation type="submission" date="2022-01" db="EMBL/GenBank/DDBJ databases">
        <authorList>
            <person name="Yamashiro T."/>
            <person name="Shiraishi A."/>
            <person name="Satake H."/>
            <person name="Nakayama K."/>
        </authorList>
    </citation>
    <scope>NUCLEOTIDE SEQUENCE</scope>
</reference>
<dbReference type="Proteomes" id="UP001151760">
    <property type="component" value="Unassembled WGS sequence"/>
</dbReference>
<dbReference type="InterPro" id="IPR050951">
    <property type="entry name" value="Retrovirus_Pol_polyprotein"/>
</dbReference>
<dbReference type="SUPFAM" id="SSF56672">
    <property type="entry name" value="DNA/RNA polymerases"/>
    <property type="match status" value="1"/>
</dbReference>
<keyword evidence="11 18" id="KW-0695">RNA-directed DNA polymerase</keyword>
<evidence type="ECO:0000256" key="16">
    <source>
        <dbReference type="SAM" id="MobiDB-lite"/>
    </source>
</evidence>
<keyword evidence="13" id="KW-0238">DNA-binding</keyword>
<dbReference type="Pfam" id="PF17921">
    <property type="entry name" value="Integrase_H2C2"/>
    <property type="match status" value="1"/>
</dbReference>
<organism evidence="18 19">
    <name type="scientific">Tanacetum coccineum</name>
    <dbReference type="NCBI Taxonomy" id="301880"/>
    <lineage>
        <taxon>Eukaryota</taxon>
        <taxon>Viridiplantae</taxon>
        <taxon>Streptophyta</taxon>
        <taxon>Embryophyta</taxon>
        <taxon>Tracheophyta</taxon>
        <taxon>Spermatophyta</taxon>
        <taxon>Magnoliopsida</taxon>
        <taxon>eudicotyledons</taxon>
        <taxon>Gunneridae</taxon>
        <taxon>Pentapetalae</taxon>
        <taxon>asterids</taxon>
        <taxon>campanulids</taxon>
        <taxon>Asterales</taxon>
        <taxon>Asteraceae</taxon>
        <taxon>Asteroideae</taxon>
        <taxon>Anthemideae</taxon>
        <taxon>Anthemidinae</taxon>
        <taxon>Tanacetum</taxon>
    </lineage>
</organism>
<keyword evidence="6" id="KW-0064">Aspartyl protease</keyword>
<dbReference type="InterPro" id="IPR036397">
    <property type="entry name" value="RNaseH_sf"/>
</dbReference>
<dbReference type="GO" id="GO:0003964">
    <property type="term" value="F:RNA-directed DNA polymerase activity"/>
    <property type="evidence" value="ECO:0007669"/>
    <property type="project" value="UniProtKB-KW"/>
</dbReference>
<dbReference type="InterPro" id="IPR012337">
    <property type="entry name" value="RNaseH-like_sf"/>
</dbReference>
<accession>A0ABQ4ZJX9</accession>
<evidence type="ECO:0000256" key="4">
    <source>
        <dbReference type="ARBA" id="ARBA00022722"/>
    </source>
</evidence>
<dbReference type="InterPro" id="IPR041588">
    <property type="entry name" value="Integrase_H2C2"/>
</dbReference>
<keyword evidence="4" id="KW-0540">Nuclease</keyword>
<dbReference type="InterPro" id="IPR056924">
    <property type="entry name" value="SH3_Tf2-1"/>
</dbReference>
<dbReference type="Pfam" id="PF17917">
    <property type="entry name" value="RT_RNaseH"/>
    <property type="match status" value="1"/>
</dbReference>
<sequence length="836" mass="98184">MVDIPDDIDLVDYDNEDFEEDPEEDPEEEPEEDVKIELDNNAELYFLLMWRVKKPRHLEMCHLILCHPILSQRTRRSMLHPRLLLGPLPKSLMPLVPSREVYLRWVSHLLLVTHLIIDGLAQWALRHDLEVSRARAREMEAKWDTCQAKIALLKSKDTIGEEERELLNHDLENVERALGNVLERMSVLESGENATLKKRLAETETKLEWARMERDMAERRLHVSQGWNKRFYMEMVRIWAVPKPPSDDEDTERPRKKSKNSPPSRTKSLLSHMDHLVTLSRLIYHLYNILIHLTLVFRIDLIPGVAPVARAPYRLAPSEMKELSKQLQELSKKGSEDFVVYCDASLKGFGAVVMQREKVIAYASRKLRKNEENYTTHDLELGAKELNMRQRRWIELLSDYDCVIRYHPGKANVVTDALSRKDREPIREENIGAEGFRGEGEPFEVRSDGTKCLKGRVWLPLFGGLRGLIMLESYKSKYSIHPGSDKMYHDLRKLYWWPNMKADIATYRITMDFITKLPRTPSGYDLIWVIVDRLTKSAHFIPMNEKYKMEKLTRLYLKEIVCRHEVHVSIISDRDPRFASRFWRSLQKSLGTNLDMSTAYHPETDGQSERTIQTLEDMLRACVIDFGSGWDKHLRLAEFSYNKYYHASIKAAPFEALYGRKCRSHNRLLAARSRQKSYADVRRKPLEFEVGDKVMLKVSPWKGVVRFGKRGKLSPRYIGSFKILSRVGPVAYKLELPRELQGIHNTFHVSNLKKCLSDEDLIIPLDEVRIDEKLHFIEEPIEIMDREVKQLKQSRIPIVKVRWNSSRGPEYTWEREDQMWKKYPHLFDFNKKRTTR</sequence>
<dbReference type="InterPro" id="IPR041373">
    <property type="entry name" value="RT_RNaseH"/>
</dbReference>
<keyword evidence="2" id="KW-0808">Transferase</keyword>
<dbReference type="PANTHER" id="PTHR37984:SF5">
    <property type="entry name" value="PROTEIN NYNRIN-LIKE"/>
    <property type="match status" value="1"/>
</dbReference>
<dbReference type="EMBL" id="BQNB010011336">
    <property type="protein sequence ID" value="GJS89247.1"/>
    <property type="molecule type" value="Genomic_DNA"/>
</dbReference>
<dbReference type="PROSITE" id="PS50994">
    <property type="entry name" value="INTEGRASE"/>
    <property type="match status" value="1"/>
</dbReference>
<keyword evidence="3" id="KW-0548">Nucleotidyltransferase</keyword>
<evidence type="ECO:0000256" key="5">
    <source>
        <dbReference type="ARBA" id="ARBA00022723"/>
    </source>
</evidence>
<evidence type="ECO:0000256" key="1">
    <source>
        <dbReference type="ARBA" id="ARBA00022670"/>
    </source>
</evidence>
<evidence type="ECO:0000256" key="6">
    <source>
        <dbReference type="ARBA" id="ARBA00022750"/>
    </source>
</evidence>
<feature type="coiled-coil region" evidence="15">
    <location>
        <begin position="164"/>
        <end position="220"/>
    </location>
</feature>
<dbReference type="CDD" id="cd09274">
    <property type="entry name" value="RNase_HI_RT_Ty3"/>
    <property type="match status" value="1"/>
</dbReference>
<comment type="caution">
    <text evidence="18">The sequence shown here is derived from an EMBL/GenBank/DDBJ whole genome shotgun (WGS) entry which is preliminary data.</text>
</comment>
<dbReference type="Pfam" id="PF24626">
    <property type="entry name" value="SH3_Tf2-1"/>
    <property type="match status" value="1"/>
</dbReference>
<evidence type="ECO:0000313" key="19">
    <source>
        <dbReference type="Proteomes" id="UP001151760"/>
    </source>
</evidence>
<evidence type="ECO:0000256" key="8">
    <source>
        <dbReference type="ARBA" id="ARBA00022801"/>
    </source>
</evidence>
<evidence type="ECO:0000256" key="12">
    <source>
        <dbReference type="ARBA" id="ARBA00022932"/>
    </source>
</evidence>
<name>A0ABQ4ZJX9_9ASTR</name>
<protein>
    <submittedName>
        <fullName evidence="18">Reverse transcriptase domain-containing protein</fullName>
    </submittedName>
</protein>
<feature type="domain" description="Integrase catalytic" evidence="17">
    <location>
        <begin position="494"/>
        <end position="661"/>
    </location>
</feature>
<keyword evidence="5" id="KW-0479">Metal-binding</keyword>
<keyword evidence="10" id="KW-0229">DNA integration</keyword>
<dbReference type="Gene3D" id="1.10.340.70">
    <property type="match status" value="1"/>
</dbReference>
<evidence type="ECO:0000256" key="13">
    <source>
        <dbReference type="ARBA" id="ARBA00023125"/>
    </source>
</evidence>
<evidence type="ECO:0000256" key="3">
    <source>
        <dbReference type="ARBA" id="ARBA00022695"/>
    </source>
</evidence>
<feature type="region of interest" description="Disordered" evidence="16">
    <location>
        <begin position="1"/>
        <end position="33"/>
    </location>
</feature>
<keyword evidence="7" id="KW-0255">Endonuclease</keyword>
<evidence type="ECO:0000256" key="9">
    <source>
        <dbReference type="ARBA" id="ARBA00022842"/>
    </source>
</evidence>
<dbReference type="InterPro" id="IPR043502">
    <property type="entry name" value="DNA/RNA_pol_sf"/>
</dbReference>
<dbReference type="InterPro" id="IPR001584">
    <property type="entry name" value="Integrase_cat-core"/>
</dbReference>
<keyword evidence="14" id="KW-0233">DNA recombination</keyword>
<evidence type="ECO:0000256" key="2">
    <source>
        <dbReference type="ARBA" id="ARBA00022679"/>
    </source>
</evidence>
<gene>
    <name evidence="18" type="ORF">Tco_0771883</name>
</gene>
<keyword evidence="1" id="KW-0645">Protease</keyword>
<proteinExistence type="predicted"/>
<feature type="region of interest" description="Disordered" evidence="16">
    <location>
        <begin position="243"/>
        <end position="268"/>
    </location>
</feature>
<dbReference type="PANTHER" id="PTHR37984">
    <property type="entry name" value="PROTEIN CBG26694"/>
    <property type="match status" value="1"/>
</dbReference>
<evidence type="ECO:0000256" key="15">
    <source>
        <dbReference type="SAM" id="Coils"/>
    </source>
</evidence>
<reference evidence="18" key="1">
    <citation type="journal article" date="2022" name="Int. J. Mol. Sci.">
        <title>Draft Genome of Tanacetum Coccineum: Genomic Comparison of Closely Related Tanacetum-Family Plants.</title>
        <authorList>
            <person name="Yamashiro T."/>
            <person name="Shiraishi A."/>
            <person name="Nakayama K."/>
            <person name="Satake H."/>
        </authorList>
    </citation>
    <scope>NUCLEOTIDE SEQUENCE</scope>
</reference>
<keyword evidence="12" id="KW-0239">DNA-directed DNA polymerase</keyword>
<evidence type="ECO:0000313" key="18">
    <source>
        <dbReference type="EMBL" id="GJS89247.1"/>
    </source>
</evidence>
<dbReference type="SUPFAM" id="SSF53098">
    <property type="entry name" value="Ribonuclease H-like"/>
    <property type="match status" value="1"/>
</dbReference>
<keyword evidence="15" id="KW-0175">Coiled coil</keyword>
<keyword evidence="9" id="KW-0460">Magnesium</keyword>
<dbReference type="Gene3D" id="3.30.420.10">
    <property type="entry name" value="Ribonuclease H-like superfamily/Ribonuclease H"/>
    <property type="match status" value="1"/>
</dbReference>
<evidence type="ECO:0000256" key="7">
    <source>
        <dbReference type="ARBA" id="ARBA00022759"/>
    </source>
</evidence>